<accession>A0A3N4GLY7</accession>
<dbReference type="GO" id="GO:1901135">
    <property type="term" value="P:carbohydrate derivative metabolic process"/>
    <property type="evidence" value="ECO:0007669"/>
    <property type="project" value="InterPro"/>
</dbReference>
<keyword evidence="2" id="KW-1185">Reference proteome</keyword>
<dbReference type="InterPro" id="IPR046348">
    <property type="entry name" value="SIS_dom_sf"/>
</dbReference>
<dbReference type="GO" id="GO:0097367">
    <property type="term" value="F:carbohydrate derivative binding"/>
    <property type="evidence" value="ECO:0007669"/>
    <property type="project" value="InterPro"/>
</dbReference>
<name>A0A3N4GLY7_9ACTN</name>
<evidence type="ECO:0000313" key="2">
    <source>
        <dbReference type="Proteomes" id="UP000267536"/>
    </source>
</evidence>
<dbReference type="EMBL" id="RKMH01000006">
    <property type="protein sequence ID" value="RPA62387.1"/>
    <property type="molecule type" value="Genomic_DNA"/>
</dbReference>
<evidence type="ECO:0000313" key="1">
    <source>
        <dbReference type="EMBL" id="RPA62387.1"/>
    </source>
</evidence>
<comment type="caution">
    <text evidence="1">The sequence shown here is derived from an EMBL/GenBank/DDBJ whole genome shotgun (WGS) entry which is preliminary data.</text>
</comment>
<dbReference type="OrthoDB" id="4772742at2"/>
<dbReference type="RefSeq" id="WP_123928829.1">
    <property type="nucleotide sequence ID" value="NZ_JBPSDP010000005.1"/>
</dbReference>
<dbReference type="AlphaFoldDB" id="A0A3N4GLY7"/>
<proteinExistence type="predicted"/>
<dbReference type="Proteomes" id="UP000267536">
    <property type="component" value="Unassembled WGS sequence"/>
</dbReference>
<evidence type="ECO:0008006" key="3">
    <source>
        <dbReference type="Google" id="ProtNLM"/>
    </source>
</evidence>
<sequence length="373" mass="38416">MRTGVPDLDDVDDLIAADTEGLLHGVALAGAQVRSVAEAVREGVAEPLSELRPRSVVIVCAPGGPAAGATAMVSATIATRVDVPIVCTSALPGWIGPLDVVVLAGIDGGDMILADAAARSLRRRAEVVISAPIEGPLRDALGGNGIDLSPRVDVDPRFRFPGFVAVLLAVFTALTQVRFTGSPPTVSDLADALDSEAAADHPARETFHNQAKILAARLGEGPVMWTGDSPATLAVADRAAAVLFAVSGSRCATADLAEISRVSRDIWPVAEAGSAADALFYDPQIDGPRGDAPPRVLVATTAAREWDTRRRIGALASMEVLVGADADAHAPPVVGGHPAEPADTPGDLTSLLVLMLRIEMAAVYLRLIGAEQG</sequence>
<reference evidence="1 2" key="1">
    <citation type="submission" date="2018-11" db="EMBL/GenBank/DDBJ databases">
        <title>Draft genome sequence of Gordonia sp. RS15-1S isolated from rice stems.</title>
        <authorList>
            <person name="Muangham S."/>
        </authorList>
    </citation>
    <scope>NUCLEOTIDE SEQUENCE [LARGE SCALE GENOMIC DNA]</scope>
    <source>
        <strain evidence="1 2">RS15-1S</strain>
    </source>
</reference>
<organism evidence="1 2">
    <name type="scientific">Gordonia oryzae</name>
    <dbReference type="NCBI Taxonomy" id="2487349"/>
    <lineage>
        <taxon>Bacteria</taxon>
        <taxon>Bacillati</taxon>
        <taxon>Actinomycetota</taxon>
        <taxon>Actinomycetes</taxon>
        <taxon>Mycobacteriales</taxon>
        <taxon>Gordoniaceae</taxon>
        <taxon>Gordonia</taxon>
    </lineage>
</organism>
<protein>
    <recommendedName>
        <fullName evidence="3">TobH protein</fullName>
    </recommendedName>
</protein>
<dbReference type="SUPFAM" id="SSF53697">
    <property type="entry name" value="SIS domain"/>
    <property type="match status" value="1"/>
</dbReference>
<gene>
    <name evidence="1" type="ORF">EF294_09875</name>
</gene>